<sequence length="101" mass="11446">MSKVRGHVWLEALIQVAQRKPQNTIILPRMMDSLPTEVLVRILLFLPPKAFYLRISLVCRRFRDAAAITVPGCDTSEISVACALSMWEESGMRIMGDDKLE</sequence>
<name>A0A139A4W2_GONPJ</name>
<gene>
    <name evidence="2" type="ORF">M427DRAFT_60233</name>
</gene>
<protein>
    <recommendedName>
        <fullName evidence="1">F-box domain-containing protein</fullName>
    </recommendedName>
</protein>
<evidence type="ECO:0000313" key="2">
    <source>
        <dbReference type="EMBL" id="KXS11781.1"/>
    </source>
</evidence>
<dbReference type="CDD" id="cd09917">
    <property type="entry name" value="F-box_SF"/>
    <property type="match status" value="1"/>
</dbReference>
<dbReference type="SMART" id="SM00256">
    <property type="entry name" value="FBOX"/>
    <property type="match status" value="1"/>
</dbReference>
<keyword evidence="3" id="KW-1185">Reference proteome</keyword>
<accession>A0A139A4W2</accession>
<dbReference type="AlphaFoldDB" id="A0A139A4W2"/>
<dbReference type="PROSITE" id="PS50181">
    <property type="entry name" value="FBOX"/>
    <property type="match status" value="1"/>
</dbReference>
<dbReference type="Proteomes" id="UP000070544">
    <property type="component" value="Unassembled WGS sequence"/>
</dbReference>
<organism evidence="2 3">
    <name type="scientific">Gonapodya prolifera (strain JEL478)</name>
    <name type="common">Monoblepharis prolifera</name>
    <dbReference type="NCBI Taxonomy" id="1344416"/>
    <lineage>
        <taxon>Eukaryota</taxon>
        <taxon>Fungi</taxon>
        <taxon>Fungi incertae sedis</taxon>
        <taxon>Chytridiomycota</taxon>
        <taxon>Chytridiomycota incertae sedis</taxon>
        <taxon>Monoblepharidomycetes</taxon>
        <taxon>Monoblepharidales</taxon>
        <taxon>Gonapodyaceae</taxon>
        <taxon>Gonapodya</taxon>
    </lineage>
</organism>
<proteinExistence type="predicted"/>
<dbReference type="InterPro" id="IPR036047">
    <property type="entry name" value="F-box-like_dom_sf"/>
</dbReference>
<dbReference type="EMBL" id="KQ965796">
    <property type="protein sequence ID" value="KXS11781.1"/>
    <property type="molecule type" value="Genomic_DNA"/>
</dbReference>
<dbReference type="OrthoDB" id="2183640at2759"/>
<dbReference type="InterPro" id="IPR001810">
    <property type="entry name" value="F-box_dom"/>
</dbReference>
<dbReference type="Pfam" id="PF12937">
    <property type="entry name" value="F-box-like"/>
    <property type="match status" value="1"/>
</dbReference>
<evidence type="ECO:0000313" key="3">
    <source>
        <dbReference type="Proteomes" id="UP000070544"/>
    </source>
</evidence>
<dbReference type="SUPFAM" id="SSF81383">
    <property type="entry name" value="F-box domain"/>
    <property type="match status" value="1"/>
</dbReference>
<reference evidence="2 3" key="1">
    <citation type="journal article" date="2015" name="Genome Biol. Evol.">
        <title>Phylogenomic analyses indicate that early fungi evolved digesting cell walls of algal ancestors of land plants.</title>
        <authorList>
            <person name="Chang Y."/>
            <person name="Wang S."/>
            <person name="Sekimoto S."/>
            <person name="Aerts A.L."/>
            <person name="Choi C."/>
            <person name="Clum A."/>
            <person name="LaButti K.M."/>
            <person name="Lindquist E.A."/>
            <person name="Yee Ngan C."/>
            <person name="Ohm R.A."/>
            <person name="Salamov A.A."/>
            <person name="Grigoriev I.V."/>
            <person name="Spatafora J.W."/>
            <person name="Berbee M.L."/>
        </authorList>
    </citation>
    <scope>NUCLEOTIDE SEQUENCE [LARGE SCALE GENOMIC DNA]</scope>
    <source>
        <strain evidence="2 3">JEL478</strain>
    </source>
</reference>
<feature type="domain" description="F-box" evidence="1">
    <location>
        <begin position="28"/>
        <end position="64"/>
    </location>
</feature>
<evidence type="ECO:0000259" key="1">
    <source>
        <dbReference type="PROSITE" id="PS50181"/>
    </source>
</evidence>
<dbReference type="Gene3D" id="1.20.1280.50">
    <property type="match status" value="1"/>
</dbReference>